<dbReference type="SUPFAM" id="SSF46785">
    <property type="entry name" value="Winged helix' DNA-binding domain"/>
    <property type="match status" value="1"/>
</dbReference>
<evidence type="ECO:0000313" key="1">
    <source>
        <dbReference type="EMBL" id="GAA3811299.1"/>
    </source>
</evidence>
<dbReference type="EMBL" id="BAABAH010000003">
    <property type="protein sequence ID" value="GAA3811299.1"/>
    <property type="molecule type" value="Genomic_DNA"/>
</dbReference>
<dbReference type="Proteomes" id="UP001501821">
    <property type="component" value="Unassembled WGS sequence"/>
</dbReference>
<sequence length="238" mass="25563">MDLGAQASGIGALADDTRRALFEYVSSQAEPVGREQAATELGLAVHNVNFHLDRLVTEGLLEVEYRRLSGKTGPGAGRPSKLYRRAKREFAVSLPPRRYDLVGDILAAAVTRAAEGLPLAEALHECARREGLTLIKVVDGLDEAASLRALAEVLRSQGFEPHVQGREIALFNCPFDALAQKHTALVCGLNQAFVQGVADGLGSDVTACLEPEPDRCCVKARATSESERRGVEHPDSPL</sequence>
<dbReference type="InterPro" id="IPR036388">
    <property type="entry name" value="WH-like_DNA-bd_sf"/>
</dbReference>
<evidence type="ECO:0000313" key="2">
    <source>
        <dbReference type="Proteomes" id="UP001501821"/>
    </source>
</evidence>
<keyword evidence="2" id="KW-1185">Reference proteome</keyword>
<reference evidence="2" key="1">
    <citation type="journal article" date="2019" name="Int. J. Syst. Evol. Microbiol.">
        <title>The Global Catalogue of Microorganisms (GCM) 10K type strain sequencing project: providing services to taxonomists for standard genome sequencing and annotation.</title>
        <authorList>
            <consortium name="The Broad Institute Genomics Platform"/>
            <consortium name="The Broad Institute Genome Sequencing Center for Infectious Disease"/>
            <person name="Wu L."/>
            <person name="Ma J."/>
        </authorList>
    </citation>
    <scope>NUCLEOTIDE SEQUENCE [LARGE SCALE GENOMIC DNA]</scope>
    <source>
        <strain evidence="2">JCM 16953</strain>
    </source>
</reference>
<dbReference type="InterPro" id="IPR036390">
    <property type="entry name" value="WH_DNA-bd_sf"/>
</dbReference>
<name>A0ABP7I413_9ACTN</name>
<gene>
    <name evidence="1" type="ORF">GCM10022242_12250</name>
</gene>
<protein>
    <submittedName>
        <fullName evidence="1">Helix-turn-helix domain-containing protein</fullName>
    </submittedName>
</protein>
<dbReference type="Pfam" id="PF12840">
    <property type="entry name" value="HTH_20"/>
    <property type="match status" value="1"/>
</dbReference>
<dbReference type="RefSeq" id="WP_344773379.1">
    <property type="nucleotide sequence ID" value="NZ_BAABAH010000003.1"/>
</dbReference>
<organism evidence="1 2">
    <name type="scientific">Nocardioides panacisoli</name>
    <dbReference type="NCBI Taxonomy" id="627624"/>
    <lineage>
        <taxon>Bacteria</taxon>
        <taxon>Bacillati</taxon>
        <taxon>Actinomycetota</taxon>
        <taxon>Actinomycetes</taxon>
        <taxon>Propionibacteriales</taxon>
        <taxon>Nocardioidaceae</taxon>
        <taxon>Nocardioides</taxon>
    </lineage>
</organism>
<proteinExistence type="predicted"/>
<accession>A0ABP7I413</accession>
<dbReference type="Gene3D" id="1.10.10.10">
    <property type="entry name" value="Winged helix-like DNA-binding domain superfamily/Winged helix DNA-binding domain"/>
    <property type="match status" value="1"/>
</dbReference>
<comment type="caution">
    <text evidence="1">The sequence shown here is derived from an EMBL/GenBank/DDBJ whole genome shotgun (WGS) entry which is preliminary data.</text>
</comment>